<keyword evidence="3" id="KW-1185">Reference proteome</keyword>
<evidence type="ECO:0000313" key="3">
    <source>
        <dbReference type="Proteomes" id="UP001159363"/>
    </source>
</evidence>
<accession>A0ABQ9IFC4</accession>
<dbReference type="EMBL" id="JARBHB010000002">
    <property type="protein sequence ID" value="KAJ8894623.1"/>
    <property type="molecule type" value="Genomic_DNA"/>
</dbReference>
<comment type="caution">
    <text evidence="2">The sequence shown here is derived from an EMBL/GenBank/DDBJ whole genome shotgun (WGS) entry which is preliminary data.</text>
</comment>
<proteinExistence type="predicted"/>
<reference evidence="2 3" key="1">
    <citation type="submission" date="2023-02" db="EMBL/GenBank/DDBJ databases">
        <title>LHISI_Scaffold_Assembly.</title>
        <authorList>
            <person name="Stuart O.P."/>
            <person name="Cleave R."/>
            <person name="Magrath M.J.L."/>
            <person name="Mikheyev A.S."/>
        </authorList>
    </citation>
    <scope>NUCLEOTIDE SEQUENCE [LARGE SCALE GENOMIC DNA]</scope>
    <source>
        <strain evidence="2">Daus_M_001</strain>
        <tissue evidence="2">Leg muscle</tissue>
    </source>
</reference>
<evidence type="ECO:0000313" key="2">
    <source>
        <dbReference type="EMBL" id="KAJ8894623.1"/>
    </source>
</evidence>
<gene>
    <name evidence="2" type="ORF">PR048_007287</name>
</gene>
<dbReference type="Proteomes" id="UP001159363">
    <property type="component" value="Chromosome 2"/>
</dbReference>
<feature type="compositionally biased region" description="Polar residues" evidence="1">
    <location>
        <begin position="299"/>
        <end position="311"/>
    </location>
</feature>
<feature type="non-terminal residue" evidence="2">
    <location>
        <position position="520"/>
    </location>
</feature>
<name>A0ABQ9IFC4_9NEOP</name>
<feature type="region of interest" description="Disordered" evidence="1">
    <location>
        <begin position="287"/>
        <end position="323"/>
    </location>
</feature>
<evidence type="ECO:0000256" key="1">
    <source>
        <dbReference type="SAM" id="MobiDB-lite"/>
    </source>
</evidence>
<organism evidence="2 3">
    <name type="scientific">Dryococelus australis</name>
    <dbReference type="NCBI Taxonomy" id="614101"/>
    <lineage>
        <taxon>Eukaryota</taxon>
        <taxon>Metazoa</taxon>
        <taxon>Ecdysozoa</taxon>
        <taxon>Arthropoda</taxon>
        <taxon>Hexapoda</taxon>
        <taxon>Insecta</taxon>
        <taxon>Pterygota</taxon>
        <taxon>Neoptera</taxon>
        <taxon>Polyneoptera</taxon>
        <taxon>Phasmatodea</taxon>
        <taxon>Verophasmatodea</taxon>
        <taxon>Anareolatae</taxon>
        <taxon>Phasmatidae</taxon>
        <taxon>Eurycanthinae</taxon>
        <taxon>Dryococelus</taxon>
    </lineage>
</organism>
<protein>
    <submittedName>
        <fullName evidence="2">Uncharacterized protein</fullName>
    </submittedName>
</protein>
<sequence length="520" mass="57009">MVSVALNNEVLRVDEDGTRLIWSRAIMQGWGKRENLDKTHRPAAVFDTIPTCQIESGSPWQETKTLAAALPWPNRSTVFLIIAVATMAADERLDGAVWWRVFLGRGGGAWKRVGLGKLPLAYQVLLNPLAHNYDAKPLRDNIPLPAAAMVLPHHPPLPFSSHVSRHKPIWVELPPPTKVNRARLFGEIAPGFSRIVPDDAASRRVFSGTSRSPHPFIPAMFHTHSAPPSSTLKPRVMGVGHKINVIFVAHTHRYPGTSIIWAAGPVFQCLAVEHYWNEKSLLTLGFETEPRPLPPPPSQTGDDPTNHTTGSRPHHGMSQDTSTAFARKPCVTEQRLHEARGPRVGNTSTEGTQFQHGPAVSCELNSRQNCQQVLWVLGSSFVVEGSWLCSRQMSAQFNLSTFQTALYSQVVGLFQGVTCMAGTELPIYAVIILFASHTGEPGSTPGGVAPTFSQVGIVPDNATGRRVFSGISHLPRLCIPEMLPSSPHFALVGSKDLYVKRHPNIFTTLAHVTHVVYCFT</sequence>